<name>A0A2U2C9V9_9RHOB</name>
<dbReference type="Proteomes" id="UP000244940">
    <property type="component" value="Unassembled WGS sequence"/>
</dbReference>
<evidence type="ECO:0000256" key="1">
    <source>
        <dbReference type="ARBA" id="ARBA00006890"/>
    </source>
</evidence>
<feature type="domain" description="Nucleotidyl transferase" evidence="8">
    <location>
        <begin position="11"/>
        <end position="270"/>
    </location>
</feature>
<gene>
    <name evidence="9" type="primary">galU</name>
    <name evidence="9" type="ORF">C4N9_11885</name>
</gene>
<dbReference type="PANTHER" id="PTHR43197:SF1">
    <property type="entry name" value="UTP--GLUCOSE-1-PHOSPHATE URIDYLYLTRANSFERASE"/>
    <property type="match status" value="1"/>
</dbReference>
<evidence type="ECO:0000256" key="2">
    <source>
        <dbReference type="ARBA" id="ARBA00012415"/>
    </source>
</evidence>
<dbReference type="NCBIfam" id="TIGR01099">
    <property type="entry name" value="galU"/>
    <property type="match status" value="1"/>
</dbReference>
<sequence>MTRIRKAVFPVAGLGTRFLPATKAMPKELLPIIDKPIVQYAVEEAIAAGITDIIFVTGRPKRAIGDHFDANLELEFQLSQKGKHKERDMVRNIIPEGINCIFIRQPEPKGLGDAVLCAAPAVGDAPFAVLLADDLMKGSTLPTAEMVAAYEQNPTNYLCVTEVEDDVVHKYGIVKPGPKGPDGRVTVAGLVEKPKLEDAPSHLASMGRYVFNAEIFDILRKLEPGAGGEIQLADAIDILADQGKVAAMEMSAHRYDCGSKFGYLNAIVDYAIDHEEFRDKFYDLMRERLAERDGAAPASSSSKAGR</sequence>
<evidence type="ECO:0000256" key="5">
    <source>
        <dbReference type="ARBA" id="ARBA00022695"/>
    </source>
</evidence>
<dbReference type="RefSeq" id="WP_109533536.1">
    <property type="nucleotide sequence ID" value="NZ_QEYD01000006.1"/>
</dbReference>
<keyword evidence="5 7" id="KW-0548">Nucleotidyltransferase</keyword>
<proteinExistence type="inferred from homology"/>
<comment type="caution">
    <text evidence="9">The sequence shown here is derived from an EMBL/GenBank/DDBJ whole genome shotgun (WGS) entry which is preliminary data.</text>
</comment>
<evidence type="ECO:0000256" key="4">
    <source>
        <dbReference type="ARBA" id="ARBA00022679"/>
    </source>
</evidence>
<dbReference type="CDD" id="cd02541">
    <property type="entry name" value="UGPase_prokaryotic"/>
    <property type="match status" value="1"/>
</dbReference>
<comment type="catalytic activity">
    <reaction evidence="6 7">
        <text>alpha-D-glucose 1-phosphate + UTP + H(+) = UDP-alpha-D-glucose + diphosphate</text>
        <dbReference type="Rhea" id="RHEA:19889"/>
        <dbReference type="ChEBI" id="CHEBI:15378"/>
        <dbReference type="ChEBI" id="CHEBI:33019"/>
        <dbReference type="ChEBI" id="CHEBI:46398"/>
        <dbReference type="ChEBI" id="CHEBI:58601"/>
        <dbReference type="ChEBI" id="CHEBI:58885"/>
        <dbReference type="EC" id="2.7.7.9"/>
    </reaction>
</comment>
<dbReference type="EC" id="2.7.7.9" evidence="2 7"/>
<dbReference type="InterPro" id="IPR005771">
    <property type="entry name" value="GalU_uridylyltTrfase_bac/arc"/>
</dbReference>
<dbReference type="Pfam" id="PF00483">
    <property type="entry name" value="NTP_transferase"/>
    <property type="match status" value="1"/>
</dbReference>
<organism evidence="9 10">
    <name type="scientific">Pararhodobacter marinus</name>
    <dbReference type="NCBI Taxonomy" id="2184063"/>
    <lineage>
        <taxon>Bacteria</taxon>
        <taxon>Pseudomonadati</taxon>
        <taxon>Pseudomonadota</taxon>
        <taxon>Alphaproteobacteria</taxon>
        <taxon>Rhodobacterales</taxon>
        <taxon>Paracoccaceae</taxon>
        <taxon>Pararhodobacter</taxon>
    </lineage>
</organism>
<evidence type="ECO:0000256" key="7">
    <source>
        <dbReference type="RuleBase" id="RU361259"/>
    </source>
</evidence>
<dbReference type="SUPFAM" id="SSF53448">
    <property type="entry name" value="Nucleotide-diphospho-sugar transferases"/>
    <property type="match status" value="1"/>
</dbReference>
<evidence type="ECO:0000256" key="3">
    <source>
        <dbReference type="ARBA" id="ARBA00019048"/>
    </source>
</evidence>
<reference evidence="9 10" key="1">
    <citation type="submission" date="2018-05" db="EMBL/GenBank/DDBJ databases">
        <title>Pararhodobacter marina sp. nov., isolated from deep-sea water of the Indian Ocean.</title>
        <authorList>
            <person name="Lai Q.Sr."/>
            <person name="Liu X."/>
            <person name="Shao Z."/>
        </authorList>
    </citation>
    <scope>NUCLEOTIDE SEQUENCE [LARGE SCALE GENOMIC DNA]</scope>
    <source>
        <strain evidence="9 10">CIC4N-9</strain>
    </source>
</reference>
<dbReference type="InterPro" id="IPR029044">
    <property type="entry name" value="Nucleotide-diphossugar_trans"/>
</dbReference>
<dbReference type="InterPro" id="IPR005835">
    <property type="entry name" value="NTP_transferase_dom"/>
</dbReference>
<evidence type="ECO:0000313" key="9">
    <source>
        <dbReference type="EMBL" id="PWE28675.1"/>
    </source>
</evidence>
<evidence type="ECO:0000259" key="8">
    <source>
        <dbReference type="Pfam" id="PF00483"/>
    </source>
</evidence>
<dbReference type="OrthoDB" id="9803306at2"/>
<dbReference type="EMBL" id="QEYD01000006">
    <property type="protein sequence ID" value="PWE28675.1"/>
    <property type="molecule type" value="Genomic_DNA"/>
</dbReference>
<dbReference type="GeneID" id="94365590"/>
<accession>A0A2U2C9V9</accession>
<dbReference type="Gene3D" id="3.90.550.10">
    <property type="entry name" value="Spore Coat Polysaccharide Biosynthesis Protein SpsA, Chain A"/>
    <property type="match status" value="1"/>
</dbReference>
<dbReference type="GO" id="GO:0003983">
    <property type="term" value="F:UTP:glucose-1-phosphate uridylyltransferase activity"/>
    <property type="evidence" value="ECO:0007669"/>
    <property type="project" value="UniProtKB-EC"/>
</dbReference>
<dbReference type="GO" id="GO:0006011">
    <property type="term" value="P:UDP-alpha-D-glucose metabolic process"/>
    <property type="evidence" value="ECO:0007669"/>
    <property type="project" value="InterPro"/>
</dbReference>
<keyword evidence="10" id="KW-1185">Reference proteome</keyword>
<dbReference type="PANTHER" id="PTHR43197">
    <property type="entry name" value="UTP--GLUCOSE-1-PHOSPHATE URIDYLYLTRANSFERASE"/>
    <property type="match status" value="1"/>
</dbReference>
<keyword evidence="4 7" id="KW-0808">Transferase</keyword>
<evidence type="ECO:0000313" key="10">
    <source>
        <dbReference type="Proteomes" id="UP000244940"/>
    </source>
</evidence>
<comment type="similarity">
    <text evidence="1 7">Belongs to the UDPGP type 2 family.</text>
</comment>
<evidence type="ECO:0000256" key="6">
    <source>
        <dbReference type="ARBA" id="ARBA00048128"/>
    </source>
</evidence>
<dbReference type="AlphaFoldDB" id="A0A2U2C9V9"/>
<protein>
    <recommendedName>
        <fullName evidence="3 7">UTP--glucose-1-phosphate uridylyltransferase</fullName>
        <ecNumber evidence="2 7">2.7.7.9</ecNumber>
    </recommendedName>
    <alternativeName>
        <fullName evidence="7">UDP-glucose pyrophosphorylase</fullName>
    </alternativeName>
</protein>